<sequence>MGMFDWIFGKQRSPAEVMRAHQRQLNRAERELDREQLKLDQREKGLIREIKANAKAGNVGAARVQARDLMRLRNSRKRMQNTKTQLQAIGLRLTTVRSSDQMMSSMRSATTLLTRMNRSANLPALTRITQQFERENDMMEQRQDMIDEQFEEGLEDEDEEEADELVDQVLDEIGVSLSQDLPSAAQANTTKADTISSGLNLEDLAHIR</sequence>
<dbReference type="InterPro" id="IPR005024">
    <property type="entry name" value="Snf7_fam"/>
</dbReference>
<dbReference type="JaponicusDB" id="SJAG_04489">
    <property type="gene designation" value="did4"/>
</dbReference>
<evidence type="ECO:0000313" key="4">
    <source>
        <dbReference type="Proteomes" id="UP000001744"/>
    </source>
</evidence>
<dbReference type="Proteomes" id="UP000001744">
    <property type="component" value="Unassembled WGS sequence"/>
</dbReference>
<dbReference type="GO" id="GO:0045324">
    <property type="term" value="P:late endosome to vacuole transport"/>
    <property type="evidence" value="ECO:0000318"/>
    <property type="project" value="GO_Central"/>
</dbReference>
<dbReference type="GO" id="GO:0005771">
    <property type="term" value="C:multivesicular body"/>
    <property type="evidence" value="ECO:0000318"/>
    <property type="project" value="GO_Central"/>
</dbReference>
<dbReference type="GO" id="GO:0032509">
    <property type="term" value="P:endosome transport via multivesicular body sorting pathway"/>
    <property type="evidence" value="ECO:0000318"/>
    <property type="project" value="GO_Central"/>
</dbReference>
<dbReference type="GO" id="GO:0000815">
    <property type="term" value="C:ESCRT III complex"/>
    <property type="evidence" value="ECO:0000318"/>
    <property type="project" value="GO_Central"/>
</dbReference>
<evidence type="ECO:0000313" key="2">
    <source>
        <dbReference type="EMBL" id="EEB09292.1"/>
    </source>
</evidence>
<dbReference type="Pfam" id="PF03357">
    <property type="entry name" value="Snf7"/>
    <property type="match status" value="1"/>
</dbReference>
<organism evidence="2 4">
    <name type="scientific">Schizosaccharomyces japonicus (strain yFS275 / FY16936)</name>
    <name type="common">Fission yeast</name>
    <dbReference type="NCBI Taxonomy" id="402676"/>
    <lineage>
        <taxon>Eukaryota</taxon>
        <taxon>Fungi</taxon>
        <taxon>Dikarya</taxon>
        <taxon>Ascomycota</taxon>
        <taxon>Taphrinomycotina</taxon>
        <taxon>Schizosaccharomycetes</taxon>
        <taxon>Schizosaccharomycetales</taxon>
        <taxon>Schizosaccharomycetaceae</taxon>
        <taxon>Schizosaccharomyces</taxon>
    </lineage>
</organism>
<dbReference type="GO" id="GO:0015031">
    <property type="term" value="P:protein transport"/>
    <property type="evidence" value="ECO:0000318"/>
    <property type="project" value="GO_Central"/>
</dbReference>
<dbReference type="VEuPathDB" id="FungiDB:SJAG_04489"/>
<name>B6K6Y8_SCHJY</name>
<dbReference type="AlphaFoldDB" id="B6K6Y8"/>
<dbReference type="RefSeq" id="XP_002175585.1">
    <property type="nucleotide sequence ID" value="XM_002175549.1"/>
</dbReference>
<dbReference type="GO" id="GO:0043328">
    <property type="term" value="P:protein transport to vacuole involved in ubiquitin-dependent protein catabolic process via the multivesicular body sorting pathway"/>
    <property type="evidence" value="ECO:0007669"/>
    <property type="project" value="EnsemblFungi"/>
</dbReference>
<feature type="coiled-coil region" evidence="1">
    <location>
        <begin position="18"/>
        <end position="45"/>
    </location>
</feature>
<dbReference type="HOGENOM" id="CLU_069208_1_0_1"/>
<keyword evidence="4" id="KW-1185">Reference proteome</keyword>
<evidence type="ECO:0000313" key="3">
    <source>
        <dbReference type="JaponicusDB" id="SJAG_04489"/>
    </source>
</evidence>
<dbReference type="GeneID" id="7051848"/>
<keyword evidence="1" id="KW-0175">Coiled coil</keyword>
<dbReference type="OrthoDB" id="10252926at2759"/>
<dbReference type="EMBL" id="KE651168">
    <property type="protein sequence ID" value="EEB09292.1"/>
    <property type="molecule type" value="Genomic_DNA"/>
</dbReference>
<dbReference type="STRING" id="402676.B6K6Y8"/>
<evidence type="ECO:0000256" key="1">
    <source>
        <dbReference type="SAM" id="Coils"/>
    </source>
</evidence>
<proteinExistence type="predicted"/>
<accession>B6K6Y8</accession>
<gene>
    <name evidence="3" type="primary">did4</name>
    <name evidence="2" type="ORF">SJAG_04489</name>
</gene>
<dbReference type="OMA" id="KENQMSA"/>
<dbReference type="Gene3D" id="6.10.140.1230">
    <property type="match status" value="1"/>
</dbReference>
<protein>
    <submittedName>
        <fullName evidence="2">Vacuolar sorting protein Did4</fullName>
    </submittedName>
</protein>
<reference evidence="2 4" key="1">
    <citation type="journal article" date="2011" name="Science">
        <title>Comparative functional genomics of the fission yeasts.</title>
        <authorList>
            <person name="Rhind N."/>
            <person name="Chen Z."/>
            <person name="Yassour M."/>
            <person name="Thompson D.A."/>
            <person name="Haas B.J."/>
            <person name="Habib N."/>
            <person name="Wapinski I."/>
            <person name="Roy S."/>
            <person name="Lin M.F."/>
            <person name="Heiman D.I."/>
            <person name="Young S.K."/>
            <person name="Furuya K."/>
            <person name="Guo Y."/>
            <person name="Pidoux A."/>
            <person name="Chen H.M."/>
            <person name="Robbertse B."/>
            <person name="Goldberg J.M."/>
            <person name="Aoki K."/>
            <person name="Bayne E.H."/>
            <person name="Berlin A.M."/>
            <person name="Desjardins C.A."/>
            <person name="Dobbs E."/>
            <person name="Dukaj L."/>
            <person name="Fan L."/>
            <person name="FitzGerald M.G."/>
            <person name="French C."/>
            <person name="Gujja S."/>
            <person name="Hansen K."/>
            <person name="Keifenheim D."/>
            <person name="Levin J.Z."/>
            <person name="Mosher R.A."/>
            <person name="Mueller C.A."/>
            <person name="Pfiffner J."/>
            <person name="Priest M."/>
            <person name="Russ C."/>
            <person name="Smialowska A."/>
            <person name="Swoboda P."/>
            <person name="Sykes S.M."/>
            <person name="Vaughn M."/>
            <person name="Vengrova S."/>
            <person name="Yoder R."/>
            <person name="Zeng Q."/>
            <person name="Allshire R."/>
            <person name="Baulcombe D."/>
            <person name="Birren B.W."/>
            <person name="Brown W."/>
            <person name="Ekwall K."/>
            <person name="Kellis M."/>
            <person name="Leatherwood J."/>
            <person name="Levin H."/>
            <person name="Margalit H."/>
            <person name="Martienssen R."/>
            <person name="Nieduszynski C.A."/>
            <person name="Spatafora J.W."/>
            <person name="Friedman N."/>
            <person name="Dalgaard J.Z."/>
            <person name="Baumann P."/>
            <person name="Niki H."/>
            <person name="Regev A."/>
            <person name="Nusbaum C."/>
        </authorList>
    </citation>
    <scope>NUCLEOTIDE SEQUENCE [LARGE SCALE GENOMIC DNA]</scope>
    <source>
        <strain evidence="4">yFS275 / FY16936</strain>
    </source>
</reference>
<dbReference type="eggNOG" id="KOG3230">
    <property type="taxonomic scope" value="Eukaryota"/>
</dbReference>
<dbReference type="PANTHER" id="PTHR10476">
    <property type="entry name" value="CHARGED MULTIVESICULAR BODY PROTEIN"/>
    <property type="match status" value="1"/>
</dbReference>